<proteinExistence type="predicted"/>
<evidence type="ECO:0000256" key="1">
    <source>
        <dbReference type="ARBA" id="ARBA00022723"/>
    </source>
</evidence>
<dbReference type="PANTHER" id="PTHR23232">
    <property type="entry name" value="KRAB DOMAIN C2H2 ZINC FINGER"/>
    <property type="match status" value="1"/>
</dbReference>
<gene>
    <name evidence="7" type="primary">LOC103608596</name>
</gene>
<keyword evidence="6" id="KW-1185">Reference proteome</keyword>
<dbReference type="SUPFAM" id="SSF57667">
    <property type="entry name" value="beta-beta-alpha zinc fingers"/>
    <property type="match status" value="1"/>
</dbReference>
<organism evidence="6 7">
    <name type="scientific">Galeopterus variegatus</name>
    <name type="common">Malayan flying lemur</name>
    <name type="synonym">Cynocephalus variegatus</name>
    <dbReference type="NCBI Taxonomy" id="482537"/>
    <lineage>
        <taxon>Eukaryota</taxon>
        <taxon>Metazoa</taxon>
        <taxon>Chordata</taxon>
        <taxon>Craniata</taxon>
        <taxon>Vertebrata</taxon>
        <taxon>Euteleostomi</taxon>
        <taxon>Mammalia</taxon>
        <taxon>Eutheria</taxon>
        <taxon>Euarchontoglires</taxon>
        <taxon>Dermoptera</taxon>
        <taxon>Cynocephalidae</taxon>
        <taxon>Galeopterus</taxon>
    </lineage>
</organism>
<dbReference type="InterPro" id="IPR036236">
    <property type="entry name" value="Znf_C2H2_sf"/>
</dbReference>
<dbReference type="Pfam" id="PF01352">
    <property type="entry name" value="KRAB"/>
    <property type="match status" value="1"/>
</dbReference>
<name>A0ABM0SEE7_GALVR</name>
<dbReference type="InterPro" id="IPR050169">
    <property type="entry name" value="Krueppel_C2H2_ZnF"/>
</dbReference>
<dbReference type="Proteomes" id="UP000694923">
    <property type="component" value="Unplaced"/>
</dbReference>
<accession>A0ABM0SEE7</accession>
<dbReference type="Gene3D" id="3.30.160.60">
    <property type="entry name" value="Classic Zinc Finger"/>
    <property type="match status" value="1"/>
</dbReference>
<keyword evidence="2" id="KW-0677">Repeat</keyword>
<evidence type="ECO:0000256" key="4">
    <source>
        <dbReference type="ARBA" id="ARBA00022833"/>
    </source>
</evidence>
<dbReference type="GeneID" id="103608596"/>
<evidence type="ECO:0000256" key="2">
    <source>
        <dbReference type="ARBA" id="ARBA00022737"/>
    </source>
</evidence>
<reference evidence="7" key="1">
    <citation type="submission" date="2025-08" db="UniProtKB">
        <authorList>
            <consortium name="RefSeq"/>
        </authorList>
    </citation>
    <scope>IDENTIFICATION</scope>
</reference>
<keyword evidence="4" id="KW-0862">Zinc</keyword>
<dbReference type="RefSeq" id="XP_008591238.1">
    <property type="nucleotide sequence ID" value="XM_008593016.1"/>
</dbReference>
<dbReference type="PROSITE" id="PS50805">
    <property type="entry name" value="KRAB"/>
    <property type="match status" value="1"/>
</dbReference>
<dbReference type="SMART" id="SM00349">
    <property type="entry name" value="KRAB"/>
    <property type="match status" value="1"/>
</dbReference>
<dbReference type="InterPro" id="IPR036051">
    <property type="entry name" value="KRAB_dom_sf"/>
</dbReference>
<evidence type="ECO:0000256" key="3">
    <source>
        <dbReference type="ARBA" id="ARBA00022771"/>
    </source>
</evidence>
<evidence type="ECO:0000313" key="7">
    <source>
        <dbReference type="RefSeq" id="XP_008591238.1"/>
    </source>
</evidence>
<evidence type="ECO:0000313" key="6">
    <source>
        <dbReference type="Proteomes" id="UP000694923"/>
    </source>
</evidence>
<feature type="domain" description="KRAB" evidence="5">
    <location>
        <begin position="22"/>
        <end position="93"/>
    </location>
</feature>
<keyword evidence="1" id="KW-0479">Metal-binding</keyword>
<dbReference type="InterPro" id="IPR001909">
    <property type="entry name" value="KRAB"/>
</dbReference>
<protein>
    <submittedName>
        <fullName evidence="7">Zinc finger protein 717-like</fullName>
    </submittedName>
</protein>
<dbReference type="CDD" id="cd07765">
    <property type="entry name" value="KRAB_A-box"/>
    <property type="match status" value="1"/>
</dbReference>
<evidence type="ECO:0000259" key="5">
    <source>
        <dbReference type="PROSITE" id="PS50805"/>
    </source>
</evidence>
<dbReference type="PANTHER" id="PTHR23232:SF148">
    <property type="entry name" value="KRAB DOMAIN-CONTAINING PROTEIN"/>
    <property type="match status" value="1"/>
</dbReference>
<sequence>MLPESSVCFQEHEKMHKSLGLVSFEDLVVDFTWEEWQDLDDTQRILYRDVMLETYSNLVSLGHCFTKPEVIFKLEQGAEPWTVEESPNQSLPDVQKIDDLFERSQESHHRHMWQVVITNSNTSTEERVELGKTFNLSSNHISSLVINSGMRSDKFYVCQNTLLSSEPDEMQAGEKPDAHNISGKSLRCPDYFSQHHKILTGQQPFEYDGHGKASNREAILLMEKRAHMGEASCKYSEHGKGCDKSALTAQEIITQVGRKTFFKNSNLIKHQQTHTGEESYEGIECENVTAQEIITQADTGHLWHEHWKYGSSEVSCALKVKYPLDIKDFVRK</sequence>
<keyword evidence="3" id="KW-0863">Zinc-finger</keyword>
<dbReference type="Gene3D" id="6.10.140.140">
    <property type="match status" value="1"/>
</dbReference>
<dbReference type="SUPFAM" id="SSF109640">
    <property type="entry name" value="KRAB domain (Kruppel-associated box)"/>
    <property type="match status" value="1"/>
</dbReference>